<dbReference type="InterPro" id="IPR036388">
    <property type="entry name" value="WH-like_DNA-bd_sf"/>
</dbReference>
<keyword evidence="1" id="KW-0805">Transcription regulation</keyword>
<dbReference type="SMART" id="SM00895">
    <property type="entry name" value="FCD"/>
    <property type="match status" value="1"/>
</dbReference>
<dbReference type="Pfam" id="PF07729">
    <property type="entry name" value="FCD"/>
    <property type="match status" value="1"/>
</dbReference>
<dbReference type="InterPro" id="IPR000524">
    <property type="entry name" value="Tscrpt_reg_HTH_GntR"/>
</dbReference>
<dbReference type="PROSITE" id="PS50949">
    <property type="entry name" value="HTH_GNTR"/>
    <property type="match status" value="1"/>
</dbReference>
<comment type="caution">
    <text evidence="5">The sequence shown here is derived from an EMBL/GenBank/DDBJ whole genome shotgun (WGS) entry which is preliminary data.</text>
</comment>
<keyword evidence="3" id="KW-0804">Transcription</keyword>
<feature type="domain" description="HTH gntR-type" evidence="4">
    <location>
        <begin position="37"/>
        <end position="105"/>
    </location>
</feature>
<gene>
    <name evidence="5" type="ORF">ACFSDA_15820</name>
</gene>
<dbReference type="PRINTS" id="PR00035">
    <property type="entry name" value="HTHGNTR"/>
</dbReference>
<dbReference type="Proteomes" id="UP001597280">
    <property type="component" value="Unassembled WGS sequence"/>
</dbReference>
<organism evidence="5 6">
    <name type="scientific">Brachybacterium rhamnosum</name>
    <dbReference type="NCBI Taxonomy" id="173361"/>
    <lineage>
        <taxon>Bacteria</taxon>
        <taxon>Bacillati</taxon>
        <taxon>Actinomycetota</taxon>
        <taxon>Actinomycetes</taxon>
        <taxon>Micrococcales</taxon>
        <taxon>Dermabacteraceae</taxon>
        <taxon>Brachybacterium</taxon>
    </lineage>
</organism>
<protein>
    <submittedName>
        <fullName evidence="5">FadR/GntR family transcriptional regulator</fullName>
    </submittedName>
</protein>
<keyword evidence="6" id="KW-1185">Reference proteome</keyword>
<dbReference type="RefSeq" id="WP_343906043.1">
    <property type="nucleotide sequence ID" value="NZ_BAAAIS010000003.1"/>
</dbReference>
<accession>A0ABW4Q0E6</accession>
<evidence type="ECO:0000256" key="1">
    <source>
        <dbReference type="ARBA" id="ARBA00023015"/>
    </source>
</evidence>
<reference evidence="6" key="1">
    <citation type="journal article" date="2019" name="Int. J. Syst. Evol. Microbiol.">
        <title>The Global Catalogue of Microorganisms (GCM) 10K type strain sequencing project: providing services to taxonomists for standard genome sequencing and annotation.</title>
        <authorList>
            <consortium name="The Broad Institute Genomics Platform"/>
            <consortium name="The Broad Institute Genome Sequencing Center for Infectious Disease"/>
            <person name="Wu L."/>
            <person name="Ma J."/>
        </authorList>
    </citation>
    <scope>NUCLEOTIDE SEQUENCE [LARGE SCALE GENOMIC DNA]</scope>
    <source>
        <strain evidence="6">JCM 11650</strain>
    </source>
</reference>
<dbReference type="InterPro" id="IPR011711">
    <property type="entry name" value="GntR_C"/>
</dbReference>
<dbReference type="Gene3D" id="1.20.120.530">
    <property type="entry name" value="GntR ligand-binding domain-like"/>
    <property type="match status" value="1"/>
</dbReference>
<dbReference type="InterPro" id="IPR036390">
    <property type="entry name" value="WH_DNA-bd_sf"/>
</dbReference>
<evidence type="ECO:0000313" key="6">
    <source>
        <dbReference type="Proteomes" id="UP001597280"/>
    </source>
</evidence>
<dbReference type="PANTHER" id="PTHR43537">
    <property type="entry name" value="TRANSCRIPTIONAL REGULATOR, GNTR FAMILY"/>
    <property type="match status" value="1"/>
</dbReference>
<proteinExistence type="predicted"/>
<evidence type="ECO:0000256" key="2">
    <source>
        <dbReference type="ARBA" id="ARBA00023125"/>
    </source>
</evidence>
<dbReference type="SUPFAM" id="SSF48008">
    <property type="entry name" value="GntR ligand-binding domain-like"/>
    <property type="match status" value="1"/>
</dbReference>
<dbReference type="SUPFAM" id="SSF46785">
    <property type="entry name" value="Winged helix' DNA-binding domain"/>
    <property type="match status" value="1"/>
</dbReference>
<keyword evidence="2" id="KW-0238">DNA-binding</keyword>
<sequence length="263" mass="27322">MPSETAVEGAGFPLGDAARRHLAASSTADGSVGLSRETLVDRARDAVLALIDDEHLGAGDALPSAGTLAERFGVSKAVVREALSALAALGIVEISNGRAARVRPPDSSIVRFYLSRAIRDTPGDGFLVLMDLRAPLEVRAASLAADRLAADPAGREQLEELLARMGEALGDAEEYPRLDLELHALVARLSGNLALQGVLDAVSGPLFRAMRELRVTREQRGLVGAEHDEHSAVVTAILAGDAAAAAAAMDAHMTAAAGFAVPR</sequence>
<evidence type="ECO:0000256" key="3">
    <source>
        <dbReference type="ARBA" id="ARBA00023163"/>
    </source>
</evidence>
<dbReference type="InterPro" id="IPR008920">
    <property type="entry name" value="TF_FadR/GntR_C"/>
</dbReference>
<name>A0ABW4Q0E6_9MICO</name>
<evidence type="ECO:0000313" key="5">
    <source>
        <dbReference type="EMBL" id="MFD1836533.1"/>
    </source>
</evidence>
<dbReference type="Pfam" id="PF00392">
    <property type="entry name" value="GntR"/>
    <property type="match status" value="1"/>
</dbReference>
<dbReference type="EMBL" id="JBHUFL010000003">
    <property type="protein sequence ID" value="MFD1836533.1"/>
    <property type="molecule type" value="Genomic_DNA"/>
</dbReference>
<dbReference type="PANTHER" id="PTHR43537:SF5">
    <property type="entry name" value="UXU OPERON TRANSCRIPTIONAL REGULATOR"/>
    <property type="match status" value="1"/>
</dbReference>
<dbReference type="CDD" id="cd07377">
    <property type="entry name" value="WHTH_GntR"/>
    <property type="match status" value="1"/>
</dbReference>
<evidence type="ECO:0000259" key="4">
    <source>
        <dbReference type="PROSITE" id="PS50949"/>
    </source>
</evidence>
<dbReference type="Gene3D" id="1.10.10.10">
    <property type="entry name" value="Winged helix-like DNA-binding domain superfamily/Winged helix DNA-binding domain"/>
    <property type="match status" value="1"/>
</dbReference>
<dbReference type="SMART" id="SM00345">
    <property type="entry name" value="HTH_GNTR"/>
    <property type="match status" value="1"/>
</dbReference>